<reference evidence="3" key="1">
    <citation type="journal article" date="2019" name="Int. J. Syst. Evol. Microbiol.">
        <title>The Global Catalogue of Microorganisms (GCM) 10K type strain sequencing project: providing services to taxonomists for standard genome sequencing and annotation.</title>
        <authorList>
            <consortium name="The Broad Institute Genomics Platform"/>
            <consortium name="The Broad Institute Genome Sequencing Center for Infectious Disease"/>
            <person name="Wu L."/>
            <person name="Ma J."/>
        </authorList>
    </citation>
    <scope>NUCLEOTIDE SEQUENCE [LARGE SCALE GENOMIC DNA]</scope>
    <source>
        <strain evidence="3">CCUG 53270</strain>
    </source>
</reference>
<accession>A0ABW3UNU0</accession>
<feature type="domain" description="SGNH hydrolase-type esterase" evidence="1">
    <location>
        <begin position="156"/>
        <end position="314"/>
    </location>
</feature>
<dbReference type="InterPro" id="IPR013830">
    <property type="entry name" value="SGNH_hydro"/>
</dbReference>
<evidence type="ECO:0000259" key="1">
    <source>
        <dbReference type="Pfam" id="PF13472"/>
    </source>
</evidence>
<dbReference type="PANTHER" id="PTHR30383:SF5">
    <property type="entry name" value="SGNH HYDROLASE-TYPE ESTERASE DOMAIN-CONTAINING PROTEIN"/>
    <property type="match status" value="1"/>
</dbReference>
<dbReference type="Proteomes" id="UP001597180">
    <property type="component" value="Unassembled WGS sequence"/>
</dbReference>
<dbReference type="RefSeq" id="WP_345592186.1">
    <property type="nucleotide sequence ID" value="NZ_BAABJG010000029.1"/>
</dbReference>
<dbReference type="Gene3D" id="3.40.50.1110">
    <property type="entry name" value="SGNH hydrolase"/>
    <property type="match status" value="1"/>
</dbReference>
<dbReference type="CDD" id="cd00229">
    <property type="entry name" value="SGNH_hydrolase"/>
    <property type="match status" value="1"/>
</dbReference>
<gene>
    <name evidence="2" type="ORF">ACFQ4B_13265</name>
</gene>
<dbReference type="GO" id="GO:0016787">
    <property type="term" value="F:hydrolase activity"/>
    <property type="evidence" value="ECO:0007669"/>
    <property type="project" value="UniProtKB-KW"/>
</dbReference>
<sequence>MRIEEIAAKGLFANAIRWIHTEEGLMPVRFTERQMELYSKEERFRIRSHCPAGICLDFVSDTTSIEFKYSLGSAVRKWANFDIYIDGVMAASLGADTLEQDPGRIAYELHAGMQNGQPRRWTIYLPQNTMVAIQSLKLSEGAAVEAVEPYKRNLLCLGDSITQGMDARKPSSTYAVLLSRALEMNLLNHGVGGYVFDADSLDESLPYKPDLVTVAYGTNDWGRFETLDVFRRQCFGFIDKAAKLYAGVPIYVLTPYWRADQDKEVPMGTMQELSDTIREVCRPYSNITVVDGQKLIPHLPTLFGDAYLHPNDEGFLHIAMNLFKQIAANGHC</sequence>
<dbReference type="EMBL" id="JBHTLU010000014">
    <property type="protein sequence ID" value="MFD1221089.1"/>
    <property type="molecule type" value="Genomic_DNA"/>
</dbReference>
<keyword evidence="3" id="KW-1185">Reference proteome</keyword>
<dbReference type="Pfam" id="PF13472">
    <property type="entry name" value="Lipase_GDSL_2"/>
    <property type="match status" value="1"/>
</dbReference>
<protein>
    <submittedName>
        <fullName evidence="2">SGNH/GDSL hydrolase family protein</fullName>
    </submittedName>
</protein>
<dbReference type="PANTHER" id="PTHR30383">
    <property type="entry name" value="THIOESTERASE 1/PROTEASE 1/LYSOPHOSPHOLIPASE L1"/>
    <property type="match status" value="1"/>
</dbReference>
<name>A0ABW3UNU0_9BACL</name>
<keyword evidence="2" id="KW-0378">Hydrolase</keyword>
<evidence type="ECO:0000313" key="3">
    <source>
        <dbReference type="Proteomes" id="UP001597180"/>
    </source>
</evidence>
<proteinExistence type="predicted"/>
<dbReference type="InterPro" id="IPR036514">
    <property type="entry name" value="SGNH_hydro_sf"/>
</dbReference>
<dbReference type="Gene3D" id="2.60.120.260">
    <property type="entry name" value="Galactose-binding domain-like"/>
    <property type="match status" value="1"/>
</dbReference>
<dbReference type="InterPro" id="IPR051532">
    <property type="entry name" value="Ester_Hydrolysis_Enzymes"/>
</dbReference>
<comment type="caution">
    <text evidence="2">The sequence shown here is derived from an EMBL/GenBank/DDBJ whole genome shotgun (WGS) entry which is preliminary data.</text>
</comment>
<dbReference type="SUPFAM" id="SSF52266">
    <property type="entry name" value="SGNH hydrolase"/>
    <property type="match status" value="1"/>
</dbReference>
<evidence type="ECO:0000313" key="2">
    <source>
        <dbReference type="EMBL" id="MFD1221089.1"/>
    </source>
</evidence>
<organism evidence="2 3">
    <name type="scientific">Paenibacillus vulneris</name>
    <dbReference type="NCBI Taxonomy" id="1133364"/>
    <lineage>
        <taxon>Bacteria</taxon>
        <taxon>Bacillati</taxon>
        <taxon>Bacillota</taxon>
        <taxon>Bacilli</taxon>
        <taxon>Bacillales</taxon>
        <taxon>Paenibacillaceae</taxon>
        <taxon>Paenibacillus</taxon>
    </lineage>
</organism>